<dbReference type="Proteomes" id="UP000503312">
    <property type="component" value="Chromosome"/>
</dbReference>
<feature type="transmembrane region" description="Helical" evidence="5">
    <location>
        <begin position="138"/>
        <end position="157"/>
    </location>
</feature>
<dbReference type="Pfam" id="PF04932">
    <property type="entry name" value="Wzy_C"/>
    <property type="match status" value="1"/>
</dbReference>
<feature type="transmembrane region" description="Helical" evidence="5">
    <location>
        <begin position="247"/>
        <end position="267"/>
    </location>
</feature>
<dbReference type="GO" id="GO:0016020">
    <property type="term" value="C:membrane"/>
    <property type="evidence" value="ECO:0007669"/>
    <property type="project" value="UniProtKB-SubCell"/>
</dbReference>
<organism evidence="7 8">
    <name type="scientific">Polynucleobacter tropicus</name>
    <dbReference type="NCBI Taxonomy" id="1743174"/>
    <lineage>
        <taxon>Bacteria</taxon>
        <taxon>Pseudomonadati</taxon>
        <taxon>Pseudomonadota</taxon>
        <taxon>Betaproteobacteria</taxon>
        <taxon>Burkholderiales</taxon>
        <taxon>Burkholderiaceae</taxon>
        <taxon>Polynucleobacter</taxon>
    </lineage>
</organism>
<evidence type="ECO:0000256" key="1">
    <source>
        <dbReference type="ARBA" id="ARBA00004141"/>
    </source>
</evidence>
<evidence type="ECO:0000256" key="2">
    <source>
        <dbReference type="ARBA" id="ARBA00022692"/>
    </source>
</evidence>
<feature type="transmembrane region" description="Helical" evidence="5">
    <location>
        <begin position="224"/>
        <end position="241"/>
    </location>
</feature>
<evidence type="ECO:0000259" key="6">
    <source>
        <dbReference type="Pfam" id="PF04932"/>
    </source>
</evidence>
<feature type="domain" description="O-antigen ligase-related" evidence="6">
    <location>
        <begin position="267"/>
        <end position="404"/>
    </location>
</feature>
<feature type="transmembrane region" description="Helical" evidence="5">
    <location>
        <begin position="192"/>
        <end position="212"/>
    </location>
</feature>
<protein>
    <recommendedName>
        <fullName evidence="6">O-antigen ligase-related domain-containing protein</fullName>
    </recommendedName>
</protein>
<feature type="transmembrane region" description="Helical" evidence="5">
    <location>
        <begin position="274"/>
        <end position="292"/>
    </location>
</feature>
<evidence type="ECO:0000313" key="7">
    <source>
        <dbReference type="EMBL" id="QKM64040.1"/>
    </source>
</evidence>
<keyword evidence="3 5" id="KW-1133">Transmembrane helix</keyword>
<feature type="transmembrane region" description="Helical" evidence="5">
    <location>
        <begin position="421"/>
        <end position="438"/>
    </location>
</feature>
<keyword evidence="2 5" id="KW-0812">Transmembrane</keyword>
<feature type="transmembrane region" description="Helical" evidence="5">
    <location>
        <begin position="95"/>
        <end position="117"/>
    </location>
</feature>
<keyword evidence="8" id="KW-1185">Reference proteome</keyword>
<keyword evidence="4 5" id="KW-0472">Membrane</keyword>
<reference evidence="7 8" key="1">
    <citation type="submission" date="2018-04" db="EMBL/GenBank/DDBJ databases">
        <title>Polynucleobacter sp. UH21B genome.</title>
        <authorList>
            <person name="Hahn M.W."/>
        </authorList>
    </citation>
    <scope>NUCLEOTIDE SEQUENCE [LARGE SCALE GENOMIC DNA]</scope>
    <source>
        <strain evidence="7 8">MWH-UH21B</strain>
    </source>
</reference>
<gene>
    <name evidence="7" type="ORF">DCO17_01620</name>
</gene>
<proteinExistence type="predicted"/>
<sequence length="473" mass="53340">MGKSIIPSWLIWVQCTAFAVLYAVWILPGTVGLRNTALVVGALAALYPIYNFRAKLLQRRAIPIWLIVGLLIWATFHLIFLSQDFAAQFLEFERIWKYVCIGTIFAFGLGLSLVSADSKASASDASKPDACTNKALQSPYWILILLGLSAPLMIYLLKYALTTYGSSWGIRVPTYLQIYFIAQPFYIPKTDYVAFCLPALAIALGRIEILLSSREKLKHQFWKIFFYMTLIVGNLFLFDIQNIKNGIAYSTVMGALFLTDLFTKITLGKWWKKWALAMLVLVFFVVVLYIHLQKNNSWRALVADGKVAVQTEKYQQWKFAGEQGYPINEYGQIVSATNYERVAWFVVGMQLATQTPLGYGLVEDSFKRIAKANWPETSSNLSHSHSGWLDLFLAVGIPGVILVLGSLLLSMSQLKQVQEPWKSMVFWALFANGILWITTEVSAAITFTALIFWVSWAAGLTLLTIDDKIKSFD</sequence>
<comment type="subcellular location">
    <subcellularLocation>
        <location evidence="1">Membrane</location>
        <topology evidence="1">Multi-pass membrane protein</topology>
    </subcellularLocation>
</comment>
<evidence type="ECO:0000256" key="4">
    <source>
        <dbReference type="ARBA" id="ARBA00023136"/>
    </source>
</evidence>
<feature type="transmembrane region" description="Helical" evidence="5">
    <location>
        <begin position="444"/>
        <end position="465"/>
    </location>
</feature>
<dbReference type="EMBL" id="CP028942">
    <property type="protein sequence ID" value="QKM64040.1"/>
    <property type="molecule type" value="Genomic_DNA"/>
</dbReference>
<name>A0A6M9PML1_9BURK</name>
<feature type="transmembrane region" description="Helical" evidence="5">
    <location>
        <begin position="33"/>
        <end position="50"/>
    </location>
</feature>
<accession>A0A6M9PML1</accession>
<dbReference type="InterPro" id="IPR007016">
    <property type="entry name" value="O-antigen_ligase-rel_domated"/>
</dbReference>
<dbReference type="AlphaFoldDB" id="A0A6M9PML1"/>
<feature type="transmembrane region" description="Helical" evidence="5">
    <location>
        <begin position="388"/>
        <end position="409"/>
    </location>
</feature>
<evidence type="ECO:0000313" key="8">
    <source>
        <dbReference type="Proteomes" id="UP000503312"/>
    </source>
</evidence>
<feature type="transmembrane region" description="Helical" evidence="5">
    <location>
        <begin position="62"/>
        <end position="83"/>
    </location>
</feature>
<evidence type="ECO:0000256" key="3">
    <source>
        <dbReference type="ARBA" id="ARBA00022989"/>
    </source>
</evidence>
<feature type="transmembrane region" description="Helical" evidence="5">
    <location>
        <begin position="9"/>
        <end position="27"/>
    </location>
</feature>
<dbReference type="KEGG" id="ptrp:DCO17_01620"/>
<evidence type="ECO:0000256" key="5">
    <source>
        <dbReference type="SAM" id="Phobius"/>
    </source>
</evidence>